<organism evidence="11 12">
    <name type="scientific">Caldovatus aquaticus</name>
    <dbReference type="NCBI Taxonomy" id="2865671"/>
    <lineage>
        <taxon>Bacteria</taxon>
        <taxon>Pseudomonadati</taxon>
        <taxon>Pseudomonadota</taxon>
        <taxon>Alphaproteobacteria</taxon>
        <taxon>Acetobacterales</taxon>
        <taxon>Roseomonadaceae</taxon>
        <taxon>Caldovatus</taxon>
    </lineage>
</organism>
<dbReference type="GO" id="GO:0016757">
    <property type="term" value="F:glycosyltransferase activity"/>
    <property type="evidence" value="ECO:0007669"/>
    <property type="project" value="UniProtKB-KW"/>
</dbReference>
<evidence type="ECO:0000256" key="9">
    <source>
        <dbReference type="SAM" id="Phobius"/>
    </source>
</evidence>
<evidence type="ECO:0000259" key="10">
    <source>
        <dbReference type="Pfam" id="PF13231"/>
    </source>
</evidence>
<feature type="compositionally biased region" description="Basic and acidic residues" evidence="8">
    <location>
        <begin position="1"/>
        <end position="12"/>
    </location>
</feature>
<feature type="transmembrane region" description="Helical" evidence="9">
    <location>
        <begin position="32"/>
        <end position="58"/>
    </location>
</feature>
<protein>
    <submittedName>
        <fullName evidence="11">Glycosyltransferase family 39 protein</fullName>
        <ecNumber evidence="11">2.4.-.-</ecNumber>
    </submittedName>
</protein>
<keyword evidence="5 9" id="KW-0812">Transmembrane</keyword>
<dbReference type="Proteomes" id="UP001519924">
    <property type="component" value="Unassembled WGS sequence"/>
</dbReference>
<evidence type="ECO:0000313" key="11">
    <source>
        <dbReference type="EMBL" id="MBW8269675.1"/>
    </source>
</evidence>
<evidence type="ECO:0000256" key="2">
    <source>
        <dbReference type="ARBA" id="ARBA00022475"/>
    </source>
</evidence>
<keyword evidence="3 11" id="KW-0328">Glycosyltransferase</keyword>
<dbReference type="Pfam" id="PF13231">
    <property type="entry name" value="PMT_2"/>
    <property type="match status" value="1"/>
</dbReference>
<dbReference type="RefSeq" id="WP_220117426.1">
    <property type="nucleotide sequence ID" value="NZ_JAHZUY010000019.1"/>
</dbReference>
<feature type="transmembrane region" description="Helical" evidence="9">
    <location>
        <begin position="325"/>
        <end position="346"/>
    </location>
</feature>
<dbReference type="InterPro" id="IPR050297">
    <property type="entry name" value="LipidA_mod_glycosyltrf_83"/>
</dbReference>
<keyword evidence="2" id="KW-1003">Cell membrane</keyword>
<feature type="transmembrane region" description="Helical" evidence="9">
    <location>
        <begin position="352"/>
        <end position="370"/>
    </location>
</feature>
<evidence type="ECO:0000256" key="4">
    <source>
        <dbReference type="ARBA" id="ARBA00022679"/>
    </source>
</evidence>
<dbReference type="EC" id="2.4.-.-" evidence="11"/>
<evidence type="ECO:0000256" key="1">
    <source>
        <dbReference type="ARBA" id="ARBA00004651"/>
    </source>
</evidence>
<evidence type="ECO:0000256" key="8">
    <source>
        <dbReference type="SAM" id="MobiDB-lite"/>
    </source>
</evidence>
<proteinExistence type="predicted"/>
<feature type="transmembrane region" description="Helical" evidence="9">
    <location>
        <begin position="382"/>
        <end position="400"/>
    </location>
</feature>
<reference evidence="11 12" key="1">
    <citation type="submission" date="2021-08" db="EMBL/GenBank/DDBJ databases">
        <title>Caldovatus sediminis gen. nov., sp. nov., a moderately thermophilic bacterium isolated from a hot spring.</title>
        <authorList>
            <person name="Hu C.-J."/>
            <person name="Li W.-J."/>
            <person name="Xian W.-D."/>
        </authorList>
    </citation>
    <scope>NUCLEOTIDE SEQUENCE [LARGE SCALE GENOMIC DNA]</scope>
    <source>
        <strain evidence="11 12">SYSU G05006</strain>
    </source>
</reference>
<dbReference type="PANTHER" id="PTHR33908:SF3">
    <property type="entry name" value="UNDECAPRENYL PHOSPHATE-ALPHA-4-AMINO-4-DEOXY-L-ARABINOSE ARABINOSYL TRANSFERASE"/>
    <property type="match status" value="1"/>
</dbReference>
<dbReference type="EMBL" id="JAHZUY010000019">
    <property type="protein sequence ID" value="MBW8269675.1"/>
    <property type="molecule type" value="Genomic_DNA"/>
</dbReference>
<evidence type="ECO:0000256" key="5">
    <source>
        <dbReference type="ARBA" id="ARBA00022692"/>
    </source>
</evidence>
<evidence type="ECO:0000256" key="6">
    <source>
        <dbReference type="ARBA" id="ARBA00022989"/>
    </source>
</evidence>
<gene>
    <name evidence="11" type="ORF">K1J50_09270</name>
</gene>
<evidence type="ECO:0000256" key="7">
    <source>
        <dbReference type="ARBA" id="ARBA00023136"/>
    </source>
</evidence>
<comment type="subcellular location">
    <subcellularLocation>
        <location evidence="1">Cell membrane</location>
        <topology evidence="1">Multi-pass membrane protein</topology>
    </subcellularLocation>
</comment>
<feature type="region of interest" description="Disordered" evidence="8">
    <location>
        <begin position="1"/>
        <end position="20"/>
    </location>
</feature>
<feature type="transmembrane region" description="Helical" evidence="9">
    <location>
        <begin position="93"/>
        <end position="124"/>
    </location>
</feature>
<keyword evidence="7 9" id="KW-0472">Membrane</keyword>
<evidence type="ECO:0000313" key="12">
    <source>
        <dbReference type="Proteomes" id="UP001519924"/>
    </source>
</evidence>
<feature type="transmembrane region" description="Helical" evidence="9">
    <location>
        <begin position="244"/>
        <end position="269"/>
    </location>
</feature>
<name>A0ABS7F220_9PROT</name>
<comment type="caution">
    <text evidence="11">The sequence shown here is derived from an EMBL/GenBank/DDBJ whole genome shotgun (WGS) entry which is preliminary data.</text>
</comment>
<keyword evidence="6 9" id="KW-1133">Transmembrane helix</keyword>
<evidence type="ECO:0000256" key="3">
    <source>
        <dbReference type="ARBA" id="ARBA00022676"/>
    </source>
</evidence>
<keyword evidence="4 11" id="KW-0808">Transferase</keyword>
<feature type="transmembrane region" description="Helical" evidence="9">
    <location>
        <begin position="289"/>
        <end position="313"/>
    </location>
</feature>
<dbReference type="PANTHER" id="PTHR33908">
    <property type="entry name" value="MANNOSYLTRANSFERASE YKCB-RELATED"/>
    <property type="match status" value="1"/>
</dbReference>
<dbReference type="InterPro" id="IPR038731">
    <property type="entry name" value="RgtA/B/C-like"/>
</dbReference>
<accession>A0ABS7F220</accession>
<sequence length="535" mass="55449">MNRGDVRPDRAAADGAEDAPGGVAAARAGSRLLAAAAPLLLLAAALALRALGFVPAVIDTDEGLYILQARAWLRGDGWPLAAVWDMHPVGAPALFALAMALLGESLGAVRLFGAIAVALTGWALHGAARAAGAPRAVALGAGLLYAAYSVRLGGLATNTELLLAPFVAAAMAIAIRAAGRAAEGDGAAPRWGEIVAMGLLVGAALTVKPVAAPEGSLAFLLPTLPAWWRGALPWRRGLAMAGAYAALCAAPTGLFALAYALHGAFAAFLDGSFLAPLRYAGGRAPLDVVAWQVGTALLVLTWLLVFAGLALLVRHGRGAAGWFRRLTAIGALWFVAATLAVVMPGMYFDHYFLIWLPPLSLLAAAGAWWLATARIAPLARRAGLVAFALLIGALSVNSWLGDAVPRLRRGIGLREPDPVREVAAALAATVPRGAPVLIANYHPVVYALADVGLATRYAFPAQLTGPYGAVAGIDMDAEVARVLGARPAAIVVDRGWWTAMRPAVRGMVEEALAAGYELAATVREERGPVEIWRRR</sequence>
<feature type="domain" description="Glycosyltransferase RgtA/B/C/D-like" evidence="10">
    <location>
        <begin position="87"/>
        <end position="239"/>
    </location>
</feature>
<keyword evidence="12" id="KW-1185">Reference proteome</keyword>